<protein>
    <submittedName>
        <fullName evidence="1">Uncharacterized protein</fullName>
    </submittedName>
</protein>
<organism evidence="1">
    <name type="scientific">Bracon brevicornis</name>
    <dbReference type="NCBI Taxonomy" id="1563983"/>
    <lineage>
        <taxon>Eukaryota</taxon>
        <taxon>Metazoa</taxon>
        <taxon>Ecdysozoa</taxon>
        <taxon>Arthropoda</taxon>
        <taxon>Hexapoda</taxon>
        <taxon>Insecta</taxon>
        <taxon>Pterygota</taxon>
        <taxon>Neoptera</taxon>
        <taxon>Endopterygota</taxon>
        <taxon>Hymenoptera</taxon>
        <taxon>Apocrita</taxon>
        <taxon>Ichneumonoidea</taxon>
        <taxon>Braconidae</taxon>
        <taxon>Braconinae</taxon>
        <taxon>Bracon</taxon>
    </lineage>
</organism>
<evidence type="ECO:0000313" key="1">
    <source>
        <dbReference type="EMBL" id="CAD1580073.1"/>
    </source>
</evidence>
<dbReference type="AlphaFoldDB" id="A0A6V7LV07"/>
<dbReference type="EMBL" id="CADCXW020000344">
    <property type="protein sequence ID" value="CAD1580073.1"/>
    <property type="molecule type" value="Genomic_DNA"/>
</dbReference>
<accession>A0A6V7LV07</accession>
<sequence length="67" mass="8226">MLLRNGRSAVDLYKRYRDVLRHEYARYTEDSRALEKFRAAESTQYFMTDCDLFAQQQIQFGRKKRRQ</sequence>
<proteinExistence type="predicted"/>
<reference evidence="1" key="1">
    <citation type="submission" date="2020-07" db="EMBL/GenBank/DDBJ databases">
        <authorList>
            <person name="Ferguson B K."/>
        </authorList>
    </citation>
    <scope>NUCLEOTIDE SEQUENCE</scope>
    <source>
        <strain evidence="1">L06</strain>
    </source>
</reference>
<gene>
    <name evidence="1" type="ORF">BBRV_LOCUS116336</name>
</gene>
<name>A0A6V7LV07_9HYME</name>